<evidence type="ECO:0000256" key="12">
    <source>
        <dbReference type="SAM" id="MobiDB-lite"/>
    </source>
</evidence>
<dbReference type="AlphaFoldDB" id="D3BJF5"/>
<dbReference type="InParanoid" id="D3BJF5"/>
<dbReference type="GO" id="GO:0003908">
    <property type="term" value="F:methylated-DNA-[protein]-cysteine S-methyltransferase activity"/>
    <property type="evidence" value="ECO:0007669"/>
    <property type="project" value="UniProtKB-EC"/>
</dbReference>
<dbReference type="InterPro" id="IPR036217">
    <property type="entry name" value="MethylDNA_cys_MeTrfase_DNAb"/>
</dbReference>
<dbReference type="EC" id="2.1.1.63" evidence="3"/>
<dbReference type="CDD" id="cd06445">
    <property type="entry name" value="ATase"/>
    <property type="match status" value="1"/>
</dbReference>
<feature type="region of interest" description="Disordered" evidence="12">
    <location>
        <begin position="1"/>
        <end position="36"/>
    </location>
</feature>
<protein>
    <recommendedName>
        <fullName evidence="4">Methylated-DNA--protein-cysteine methyltransferase</fullName>
        <ecNumber evidence="3">2.1.1.63</ecNumber>
    </recommendedName>
    <alternativeName>
        <fullName evidence="9">6-O-methylguanine-DNA methyltransferase</fullName>
    </alternativeName>
    <alternativeName>
        <fullName evidence="10">O-6-methylguanine-DNA-alkyltransferase</fullName>
    </alternativeName>
</protein>
<evidence type="ECO:0000256" key="6">
    <source>
        <dbReference type="ARBA" id="ARBA00022679"/>
    </source>
</evidence>
<evidence type="ECO:0000256" key="10">
    <source>
        <dbReference type="ARBA" id="ARBA00031621"/>
    </source>
</evidence>
<dbReference type="Gene3D" id="1.10.10.10">
    <property type="entry name" value="Winged helix-like DNA-binding domain superfamily/Winged helix DNA-binding domain"/>
    <property type="match status" value="1"/>
</dbReference>
<keyword evidence="8" id="KW-0234">DNA repair</keyword>
<dbReference type="EMBL" id="ADBJ01000038">
    <property type="protein sequence ID" value="EFA78035.1"/>
    <property type="molecule type" value="Genomic_DNA"/>
</dbReference>
<dbReference type="GeneID" id="31364160"/>
<evidence type="ECO:0000256" key="1">
    <source>
        <dbReference type="ARBA" id="ARBA00001286"/>
    </source>
</evidence>
<comment type="catalytic activity">
    <reaction evidence="11">
        <text>a 6-O-methyl-2'-deoxyguanosine in DNA + L-cysteinyl-[protein] = S-methyl-L-cysteinyl-[protein] + a 2'-deoxyguanosine in DNA</text>
        <dbReference type="Rhea" id="RHEA:24000"/>
        <dbReference type="Rhea" id="RHEA-COMP:10131"/>
        <dbReference type="Rhea" id="RHEA-COMP:10132"/>
        <dbReference type="Rhea" id="RHEA-COMP:11367"/>
        <dbReference type="Rhea" id="RHEA-COMP:11368"/>
        <dbReference type="ChEBI" id="CHEBI:29950"/>
        <dbReference type="ChEBI" id="CHEBI:82612"/>
        <dbReference type="ChEBI" id="CHEBI:85445"/>
        <dbReference type="ChEBI" id="CHEBI:85448"/>
        <dbReference type="EC" id="2.1.1.63"/>
    </reaction>
</comment>
<dbReference type="Gene3D" id="3.30.160.70">
    <property type="entry name" value="Methylated DNA-protein cysteine methyltransferase domain"/>
    <property type="match status" value="1"/>
</dbReference>
<feature type="compositionally biased region" description="Low complexity" evidence="12">
    <location>
        <begin position="207"/>
        <end position="227"/>
    </location>
</feature>
<keyword evidence="6" id="KW-0808">Transferase</keyword>
<comment type="caution">
    <text evidence="16">The sequence shown here is derived from an EMBL/GenBank/DDBJ whole genome shotgun (WGS) entry which is preliminary data.</text>
</comment>
<dbReference type="Pfam" id="PF02870">
    <property type="entry name" value="Methyltransf_1N"/>
    <property type="match status" value="1"/>
</dbReference>
<feature type="region of interest" description="Disordered" evidence="12">
    <location>
        <begin position="201"/>
        <end position="227"/>
    </location>
</feature>
<dbReference type="InterPro" id="IPR014729">
    <property type="entry name" value="Rossmann-like_a/b/a_fold"/>
</dbReference>
<feature type="compositionally biased region" description="Low complexity" evidence="12">
    <location>
        <begin position="9"/>
        <end position="25"/>
    </location>
</feature>
<dbReference type="SUPFAM" id="SSF53155">
    <property type="entry name" value="Methylated DNA-protein cysteine methyltransferase domain"/>
    <property type="match status" value="1"/>
</dbReference>
<keyword evidence="17" id="KW-1185">Reference proteome</keyword>
<dbReference type="RefSeq" id="XP_020430163.1">
    <property type="nucleotide sequence ID" value="XM_020579488.1"/>
</dbReference>
<dbReference type="Gene3D" id="3.40.50.620">
    <property type="entry name" value="HUPs"/>
    <property type="match status" value="1"/>
</dbReference>
<dbReference type="NCBIfam" id="TIGR00589">
    <property type="entry name" value="ogt"/>
    <property type="match status" value="1"/>
</dbReference>
<dbReference type="STRING" id="670386.D3BJF5"/>
<keyword evidence="5" id="KW-0489">Methyltransferase</keyword>
<dbReference type="SUPFAM" id="SSF46767">
    <property type="entry name" value="Methylated DNA-protein cysteine methyltransferase, C-terminal domain"/>
    <property type="match status" value="1"/>
</dbReference>
<dbReference type="CDD" id="cd23659">
    <property type="entry name" value="USP_At3g01520-like"/>
    <property type="match status" value="1"/>
</dbReference>
<feature type="domain" description="UspA" evidence="13">
    <location>
        <begin position="239"/>
        <end position="355"/>
    </location>
</feature>
<dbReference type="InterPro" id="IPR014048">
    <property type="entry name" value="MethylDNA_cys_MeTrfase_DNA-bd"/>
</dbReference>
<evidence type="ECO:0000259" key="14">
    <source>
        <dbReference type="Pfam" id="PF01035"/>
    </source>
</evidence>
<dbReference type="Proteomes" id="UP000001396">
    <property type="component" value="Unassembled WGS sequence"/>
</dbReference>
<evidence type="ECO:0000313" key="17">
    <source>
        <dbReference type="Proteomes" id="UP000001396"/>
    </source>
</evidence>
<dbReference type="PRINTS" id="PR01438">
    <property type="entry name" value="UNVRSLSTRESS"/>
</dbReference>
<dbReference type="InterPro" id="IPR036631">
    <property type="entry name" value="MGMT_N_sf"/>
</dbReference>
<keyword evidence="7" id="KW-0227">DNA damage</keyword>
<dbReference type="Pfam" id="PF00582">
    <property type="entry name" value="Usp"/>
    <property type="match status" value="1"/>
</dbReference>
<dbReference type="InterPro" id="IPR006015">
    <property type="entry name" value="Universal_stress_UspA"/>
</dbReference>
<evidence type="ECO:0000256" key="4">
    <source>
        <dbReference type="ARBA" id="ARBA00015377"/>
    </source>
</evidence>
<evidence type="ECO:0000256" key="11">
    <source>
        <dbReference type="ARBA" id="ARBA00049348"/>
    </source>
</evidence>
<evidence type="ECO:0000313" key="16">
    <source>
        <dbReference type="EMBL" id="EFA78035.1"/>
    </source>
</evidence>
<dbReference type="InterPro" id="IPR006016">
    <property type="entry name" value="UspA"/>
</dbReference>
<dbReference type="InterPro" id="IPR001497">
    <property type="entry name" value="MethylDNA_cys_MeTrfase_AS"/>
</dbReference>
<dbReference type="Pfam" id="PF01035">
    <property type="entry name" value="DNA_binding_1"/>
    <property type="match status" value="1"/>
</dbReference>
<dbReference type="GO" id="GO:0032259">
    <property type="term" value="P:methylation"/>
    <property type="evidence" value="ECO:0007669"/>
    <property type="project" value="UniProtKB-KW"/>
</dbReference>
<reference evidence="16 17" key="1">
    <citation type="journal article" date="2011" name="Genome Res.">
        <title>Phylogeny-wide analysis of social amoeba genomes highlights ancient origins for complex intercellular communication.</title>
        <authorList>
            <person name="Heidel A.J."/>
            <person name="Lawal H.M."/>
            <person name="Felder M."/>
            <person name="Schilde C."/>
            <person name="Helps N.R."/>
            <person name="Tunggal B."/>
            <person name="Rivero F."/>
            <person name="John U."/>
            <person name="Schleicher M."/>
            <person name="Eichinger L."/>
            <person name="Platzer M."/>
            <person name="Noegel A.A."/>
            <person name="Schaap P."/>
            <person name="Gloeckner G."/>
        </authorList>
    </citation>
    <scope>NUCLEOTIDE SEQUENCE [LARGE SCALE GENOMIC DNA]</scope>
    <source>
        <strain evidence="17">ATCC 26659 / Pp 5 / PN500</strain>
    </source>
</reference>
<evidence type="ECO:0000259" key="13">
    <source>
        <dbReference type="Pfam" id="PF00582"/>
    </source>
</evidence>
<dbReference type="InterPro" id="IPR008332">
    <property type="entry name" value="MethylG_MeTrfase_N"/>
</dbReference>
<dbReference type="PROSITE" id="PS00374">
    <property type="entry name" value="MGMT"/>
    <property type="match status" value="1"/>
</dbReference>
<organism evidence="16 17">
    <name type="scientific">Heterostelium pallidum (strain ATCC 26659 / Pp 5 / PN500)</name>
    <name type="common">Cellular slime mold</name>
    <name type="synonym">Polysphondylium pallidum</name>
    <dbReference type="NCBI Taxonomy" id="670386"/>
    <lineage>
        <taxon>Eukaryota</taxon>
        <taxon>Amoebozoa</taxon>
        <taxon>Evosea</taxon>
        <taxon>Eumycetozoa</taxon>
        <taxon>Dictyostelia</taxon>
        <taxon>Acytosteliales</taxon>
        <taxon>Acytosteliaceae</taxon>
        <taxon>Heterostelium</taxon>
    </lineage>
</organism>
<evidence type="ECO:0000256" key="3">
    <source>
        <dbReference type="ARBA" id="ARBA00011918"/>
    </source>
</evidence>
<accession>D3BJF5</accession>
<dbReference type="SUPFAM" id="SSF52402">
    <property type="entry name" value="Adenine nucleotide alpha hydrolases-like"/>
    <property type="match status" value="1"/>
</dbReference>
<evidence type="ECO:0000256" key="9">
    <source>
        <dbReference type="ARBA" id="ARBA00030795"/>
    </source>
</evidence>
<dbReference type="PANTHER" id="PTHR10815:SF13">
    <property type="entry name" value="METHYLATED-DNA--PROTEIN-CYSTEINE METHYLTRANSFERASE"/>
    <property type="match status" value="1"/>
</dbReference>
<evidence type="ECO:0000256" key="8">
    <source>
        <dbReference type="ARBA" id="ARBA00023204"/>
    </source>
</evidence>
<evidence type="ECO:0000256" key="5">
    <source>
        <dbReference type="ARBA" id="ARBA00022603"/>
    </source>
</evidence>
<feature type="domain" description="Methylguanine DNA methyltransferase ribonuclease-like" evidence="15">
    <location>
        <begin position="41"/>
        <end position="108"/>
    </location>
</feature>
<comment type="catalytic activity">
    <reaction evidence="1">
        <text>a 4-O-methyl-thymidine in DNA + L-cysteinyl-[protein] = a thymidine in DNA + S-methyl-L-cysteinyl-[protein]</text>
        <dbReference type="Rhea" id="RHEA:53428"/>
        <dbReference type="Rhea" id="RHEA-COMP:10131"/>
        <dbReference type="Rhea" id="RHEA-COMP:10132"/>
        <dbReference type="Rhea" id="RHEA-COMP:13555"/>
        <dbReference type="Rhea" id="RHEA-COMP:13556"/>
        <dbReference type="ChEBI" id="CHEBI:29950"/>
        <dbReference type="ChEBI" id="CHEBI:82612"/>
        <dbReference type="ChEBI" id="CHEBI:137386"/>
        <dbReference type="ChEBI" id="CHEBI:137387"/>
        <dbReference type="EC" id="2.1.1.63"/>
    </reaction>
</comment>
<evidence type="ECO:0000256" key="2">
    <source>
        <dbReference type="ARBA" id="ARBA00008711"/>
    </source>
</evidence>
<evidence type="ECO:0000259" key="15">
    <source>
        <dbReference type="Pfam" id="PF02870"/>
    </source>
</evidence>
<sequence length="367" mass="41345">MPPIRSKSKNSTTKTTTTTTTPYSKKTIEEKPTEKTPANRMYYDQYESPIGTIEFYANDKKKLTLISFYPKYESTDEMNTNETTDSFKNELVEYFAGERADFETPIDYNEATDFQKGAWNALLDVKYGETVSYSEIANKMGTAPRAVATACRLNKYPLIVPCHRIVSVSGEVVGYIGKGGIPKQHYLYAHEQKYLKSLTSKNDKTKTTSTTTTATTTNNTTKNTTSTKKTTKTTKKKMKVVIAVDGSDCSTLAITESFKMLKTERDTIDIITVIDEQSIPQEDLVAPIDNLKELQEIAVQILERDQQQCIKKGFRNTTTKILYGDTREEILKYIEEHSTPLDMIIVGSRGLGIFKNAICYTTIVPDL</sequence>
<proteinExistence type="inferred from homology"/>
<dbReference type="InterPro" id="IPR036388">
    <property type="entry name" value="WH-like_DNA-bd_sf"/>
</dbReference>
<evidence type="ECO:0000256" key="7">
    <source>
        <dbReference type="ARBA" id="ARBA00022763"/>
    </source>
</evidence>
<feature type="domain" description="Methylated-DNA-[protein]-cysteine S-methyltransferase DNA binding" evidence="14">
    <location>
        <begin position="113"/>
        <end position="192"/>
    </location>
</feature>
<gene>
    <name evidence="16" type="ORF">PPL_08681</name>
</gene>
<name>D3BJF5_HETP5</name>
<dbReference type="GO" id="GO:0006281">
    <property type="term" value="P:DNA repair"/>
    <property type="evidence" value="ECO:0007669"/>
    <property type="project" value="UniProtKB-KW"/>
</dbReference>
<comment type="similarity">
    <text evidence="2">Belongs to the MGMT family.</text>
</comment>
<dbReference type="PANTHER" id="PTHR10815">
    <property type="entry name" value="METHYLATED-DNA--PROTEIN-CYSTEINE METHYLTRANSFERASE"/>
    <property type="match status" value="1"/>
</dbReference>